<evidence type="ECO:0000256" key="10">
    <source>
        <dbReference type="SAM" id="Coils"/>
    </source>
</evidence>
<evidence type="ECO:0000256" key="6">
    <source>
        <dbReference type="ARBA" id="ARBA00023121"/>
    </source>
</evidence>
<evidence type="ECO:0000256" key="3">
    <source>
        <dbReference type="ARBA" id="ARBA00010883"/>
    </source>
</evidence>
<dbReference type="PANTHER" id="PTHR45949:SF2">
    <property type="entry name" value="SORTING NEXIN-4"/>
    <property type="match status" value="1"/>
</dbReference>
<dbReference type="OrthoDB" id="205639at2759"/>
<accession>A0A8H7SBQ7</accession>
<comment type="similarity">
    <text evidence="3">Belongs to the sorting nexin family.</text>
</comment>
<dbReference type="SMART" id="SM00312">
    <property type="entry name" value="PX"/>
    <property type="match status" value="1"/>
</dbReference>
<feature type="region of interest" description="Disordered" evidence="11">
    <location>
        <begin position="136"/>
        <end position="161"/>
    </location>
</feature>
<dbReference type="GO" id="GO:0035091">
    <property type="term" value="F:phosphatidylinositol binding"/>
    <property type="evidence" value="ECO:0007669"/>
    <property type="project" value="InterPro"/>
</dbReference>
<comment type="caution">
    <text evidence="13">The sequence shown here is derived from an EMBL/GenBank/DDBJ whole genome shotgun (WGS) entry which is preliminary data.</text>
</comment>
<dbReference type="AlphaFoldDB" id="A0A8H7SBQ7"/>
<evidence type="ECO:0000256" key="11">
    <source>
        <dbReference type="SAM" id="MobiDB-lite"/>
    </source>
</evidence>
<dbReference type="InterPro" id="IPR036871">
    <property type="entry name" value="PX_dom_sf"/>
</dbReference>
<dbReference type="GO" id="GO:0032456">
    <property type="term" value="P:endocytic recycling"/>
    <property type="evidence" value="ECO:0007669"/>
    <property type="project" value="TreeGrafter"/>
</dbReference>
<dbReference type="Pfam" id="PF00787">
    <property type="entry name" value="PX"/>
    <property type="match status" value="1"/>
</dbReference>
<dbReference type="InterPro" id="IPR015404">
    <property type="entry name" value="Vps5_C"/>
</dbReference>
<dbReference type="EMBL" id="JAEPRB010000019">
    <property type="protein sequence ID" value="KAG2226226.1"/>
    <property type="molecule type" value="Genomic_DNA"/>
</dbReference>
<evidence type="ECO:0000313" key="13">
    <source>
        <dbReference type="EMBL" id="KAG2226226.1"/>
    </source>
</evidence>
<evidence type="ECO:0000256" key="2">
    <source>
        <dbReference type="ARBA" id="ARBA00004496"/>
    </source>
</evidence>
<evidence type="ECO:0000256" key="8">
    <source>
        <dbReference type="ARBA" id="ARBA00040748"/>
    </source>
</evidence>
<evidence type="ECO:0000259" key="12">
    <source>
        <dbReference type="PROSITE" id="PS50195"/>
    </source>
</evidence>
<gene>
    <name evidence="13" type="ORF">INT45_003371</name>
</gene>
<keyword evidence="10" id="KW-0175">Coiled coil</keyword>
<protein>
    <recommendedName>
        <fullName evidence="8">Sorting nexin-4</fullName>
    </recommendedName>
    <alternativeName>
        <fullName evidence="9">Autophagy-related protein 24</fullName>
    </alternativeName>
</protein>
<dbReference type="Gene3D" id="3.30.1520.10">
    <property type="entry name" value="Phox-like domain"/>
    <property type="match status" value="1"/>
</dbReference>
<evidence type="ECO:0000256" key="5">
    <source>
        <dbReference type="ARBA" id="ARBA00022490"/>
    </source>
</evidence>
<dbReference type="PANTHER" id="PTHR45949">
    <property type="entry name" value="SORTING NEXIN-4"/>
    <property type="match status" value="1"/>
</dbReference>
<keyword evidence="7" id="KW-0472">Membrane</keyword>
<feature type="coiled-coil region" evidence="10">
    <location>
        <begin position="299"/>
        <end position="333"/>
    </location>
</feature>
<dbReference type="InterPro" id="IPR001683">
    <property type="entry name" value="PX_dom"/>
</dbReference>
<keyword evidence="6" id="KW-0446">Lipid-binding</keyword>
<dbReference type="GO" id="GO:0061709">
    <property type="term" value="P:reticulophagy"/>
    <property type="evidence" value="ECO:0007669"/>
    <property type="project" value="TreeGrafter"/>
</dbReference>
<sequence length="542" mass="63202">MTDSEEFNNVTWDIQDNNNSKTLEESTTLNDPAVLDPLSDMDKTLSQALAENNLNKLDKTELSVTEEEEPAHVNVNISDDPLDHSLSIDNMLDSNNKYMATTATTTIPITNSINNNKNNSAYFYQSDHPASPTIVTTGASSSSMMSPRTTSGSDNDDPSEWKQISVVDPRKENEGAFITYRIVSSKTSFRRRFQDFVWLYNVLYNNYPACFVPPLPDKHRMEYVKGDRFSTDFVERRRISLQRFLQRIARHPILRRAEFFIMFLESPEFNDASARALRERQETMIDTIGDSLLNAFVKIRKRDERFVQMRERVDRLEENLNLLEKTQARTNKRTDELSHDYDEFAQNIRGLMKHEGDTELPLNNFATALDEFSAAMKKMNQHETLWLGEVHDYMSYYSVMKGVLKLRDQKQLDFEELSDYLQQTIAERERTLHPRPGDNSAYNITGYFTGKINEVRGADADKIKREKVLRLDDRIRELQEAIEQTHEVSIAFSEQVKREDDFLTRSKSSEMRDALEDYTDSKVEFFQRVNDFLKHTRKKKRR</sequence>
<name>A0A8H7SBQ7_9FUNG</name>
<comment type="subcellular location">
    <subcellularLocation>
        <location evidence="2">Cytoplasm</location>
    </subcellularLocation>
    <subcellularLocation>
        <location evidence="1">Endomembrane system</location>
        <topology evidence="1">Peripheral membrane protein</topology>
    </subcellularLocation>
</comment>
<dbReference type="GO" id="GO:0015031">
    <property type="term" value="P:protein transport"/>
    <property type="evidence" value="ECO:0007669"/>
    <property type="project" value="TreeGrafter"/>
</dbReference>
<feature type="domain" description="PX" evidence="12">
    <location>
        <begin position="140"/>
        <end position="270"/>
    </location>
</feature>
<dbReference type="InterPro" id="IPR027267">
    <property type="entry name" value="AH/BAR_dom_sf"/>
</dbReference>
<keyword evidence="5" id="KW-0963">Cytoplasm</keyword>
<keyword evidence="4" id="KW-0813">Transport</keyword>
<proteinExistence type="inferred from homology"/>
<feature type="compositionally biased region" description="Low complexity" evidence="11">
    <location>
        <begin position="136"/>
        <end position="153"/>
    </location>
</feature>
<evidence type="ECO:0000256" key="1">
    <source>
        <dbReference type="ARBA" id="ARBA00004184"/>
    </source>
</evidence>
<keyword evidence="14" id="KW-1185">Reference proteome</keyword>
<organism evidence="13 14">
    <name type="scientific">Circinella minor</name>
    <dbReference type="NCBI Taxonomy" id="1195481"/>
    <lineage>
        <taxon>Eukaryota</taxon>
        <taxon>Fungi</taxon>
        <taxon>Fungi incertae sedis</taxon>
        <taxon>Mucoromycota</taxon>
        <taxon>Mucoromycotina</taxon>
        <taxon>Mucoromycetes</taxon>
        <taxon>Mucorales</taxon>
        <taxon>Lichtheimiaceae</taxon>
        <taxon>Circinella</taxon>
    </lineage>
</organism>
<dbReference type="GO" id="GO:0005769">
    <property type="term" value="C:early endosome"/>
    <property type="evidence" value="ECO:0007669"/>
    <property type="project" value="TreeGrafter"/>
</dbReference>
<evidence type="ECO:0000256" key="9">
    <source>
        <dbReference type="ARBA" id="ARBA00041273"/>
    </source>
</evidence>
<dbReference type="GO" id="GO:0034727">
    <property type="term" value="P:piecemeal microautophagy of the nucleus"/>
    <property type="evidence" value="ECO:0007669"/>
    <property type="project" value="TreeGrafter"/>
</dbReference>
<evidence type="ECO:0000256" key="7">
    <source>
        <dbReference type="ARBA" id="ARBA00023136"/>
    </source>
</evidence>
<dbReference type="Gene3D" id="1.20.1270.60">
    <property type="entry name" value="Arfaptin homology (AH) domain/BAR domain"/>
    <property type="match status" value="1"/>
</dbReference>
<evidence type="ECO:0000256" key="4">
    <source>
        <dbReference type="ARBA" id="ARBA00022448"/>
    </source>
</evidence>
<reference evidence="13 14" key="1">
    <citation type="submission" date="2020-12" db="EMBL/GenBank/DDBJ databases">
        <title>Metabolic potential, ecology and presence of endohyphal bacteria is reflected in genomic diversity of Mucoromycotina.</title>
        <authorList>
            <person name="Muszewska A."/>
            <person name="Okrasinska A."/>
            <person name="Steczkiewicz K."/>
            <person name="Drgas O."/>
            <person name="Orlowska M."/>
            <person name="Perlinska-Lenart U."/>
            <person name="Aleksandrzak-Piekarczyk T."/>
            <person name="Szatraj K."/>
            <person name="Zielenkiewicz U."/>
            <person name="Pilsyk S."/>
            <person name="Malc E."/>
            <person name="Mieczkowski P."/>
            <person name="Kruszewska J.S."/>
            <person name="Biernat P."/>
            <person name="Pawlowska J."/>
        </authorList>
    </citation>
    <scope>NUCLEOTIDE SEQUENCE [LARGE SCALE GENOMIC DNA]</scope>
    <source>
        <strain evidence="13 14">CBS 142.35</strain>
    </source>
</reference>
<dbReference type="PROSITE" id="PS50195">
    <property type="entry name" value="PX"/>
    <property type="match status" value="1"/>
</dbReference>
<dbReference type="GO" id="GO:0000422">
    <property type="term" value="P:autophagy of mitochondrion"/>
    <property type="evidence" value="ECO:0007669"/>
    <property type="project" value="TreeGrafter"/>
</dbReference>
<dbReference type="Proteomes" id="UP000646827">
    <property type="component" value="Unassembled WGS sequence"/>
</dbReference>
<evidence type="ECO:0000313" key="14">
    <source>
        <dbReference type="Proteomes" id="UP000646827"/>
    </source>
</evidence>
<dbReference type="Pfam" id="PF09325">
    <property type="entry name" value="Vps5"/>
    <property type="match status" value="1"/>
</dbReference>
<dbReference type="GO" id="GO:0000407">
    <property type="term" value="C:phagophore assembly site"/>
    <property type="evidence" value="ECO:0007669"/>
    <property type="project" value="TreeGrafter"/>
</dbReference>
<dbReference type="SUPFAM" id="SSF64268">
    <property type="entry name" value="PX domain"/>
    <property type="match status" value="1"/>
</dbReference>